<proteinExistence type="predicted"/>
<dbReference type="Proteomes" id="UP001222027">
    <property type="component" value="Unassembled WGS sequence"/>
</dbReference>
<evidence type="ECO:0000313" key="2">
    <source>
        <dbReference type="EMBL" id="KAJ8471169.1"/>
    </source>
</evidence>
<protein>
    <submittedName>
        <fullName evidence="2">Uncharacterized protein</fullName>
    </submittedName>
</protein>
<keyword evidence="3" id="KW-1185">Reference proteome</keyword>
<feature type="region of interest" description="Disordered" evidence="1">
    <location>
        <begin position="45"/>
        <end position="67"/>
    </location>
</feature>
<feature type="compositionally biased region" description="Basic and acidic residues" evidence="1">
    <location>
        <begin position="17"/>
        <end position="26"/>
    </location>
</feature>
<accession>A0AAV8QJF2</accession>
<dbReference type="AlphaFoldDB" id="A0AAV8QJF2"/>
<organism evidence="2 3">
    <name type="scientific">Ensete ventricosum</name>
    <name type="common">Abyssinian banana</name>
    <name type="synonym">Musa ensete</name>
    <dbReference type="NCBI Taxonomy" id="4639"/>
    <lineage>
        <taxon>Eukaryota</taxon>
        <taxon>Viridiplantae</taxon>
        <taxon>Streptophyta</taxon>
        <taxon>Embryophyta</taxon>
        <taxon>Tracheophyta</taxon>
        <taxon>Spermatophyta</taxon>
        <taxon>Magnoliopsida</taxon>
        <taxon>Liliopsida</taxon>
        <taxon>Zingiberales</taxon>
        <taxon>Musaceae</taxon>
        <taxon>Ensete</taxon>
    </lineage>
</organism>
<comment type="caution">
    <text evidence="2">The sequence shown here is derived from an EMBL/GenBank/DDBJ whole genome shotgun (WGS) entry which is preliminary data.</text>
</comment>
<name>A0AAV8QJF2_ENSVE</name>
<evidence type="ECO:0000256" key="1">
    <source>
        <dbReference type="SAM" id="MobiDB-lite"/>
    </source>
</evidence>
<sequence>MHARRLPGGPTALEIRVPQDSRADDKPIQQACGGLAYAAREQKSAYGPGNLFEERGDEEKEASIASN</sequence>
<evidence type="ECO:0000313" key="3">
    <source>
        <dbReference type="Proteomes" id="UP001222027"/>
    </source>
</evidence>
<reference evidence="2 3" key="1">
    <citation type="submission" date="2022-12" db="EMBL/GenBank/DDBJ databases">
        <title>Chromosome-scale assembly of the Ensete ventricosum genome.</title>
        <authorList>
            <person name="Dussert Y."/>
            <person name="Stocks J."/>
            <person name="Wendawek A."/>
            <person name="Woldeyes F."/>
            <person name="Nichols R.A."/>
            <person name="Borrell J.S."/>
        </authorList>
    </citation>
    <scope>NUCLEOTIDE SEQUENCE [LARGE SCALE GENOMIC DNA]</scope>
    <source>
        <strain evidence="3">cv. Maze</strain>
        <tissue evidence="2">Seeds</tissue>
    </source>
</reference>
<feature type="compositionally biased region" description="Basic and acidic residues" evidence="1">
    <location>
        <begin position="52"/>
        <end position="67"/>
    </location>
</feature>
<gene>
    <name evidence="2" type="ORF">OPV22_025512</name>
</gene>
<dbReference type="EMBL" id="JAQQAF010000007">
    <property type="protein sequence ID" value="KAJ8471169.1"/>
    <property type="molecule type" value="Genomic_DNA"/>
</dbReference>
<feature type="region of interest" description="Disordered" evidence="1">
    <location>
        <begin position="1"/>
        <end position="26"/>
    </location>
</feature>